<gene>
    <name evidence="1" type="ORF">PZA18_23695</name>
</gene>
<organism evidence="1 2">
    <name type="scientific">Parachitinimonas caeni</name>
    <dbReference type="NCBI Taxonomy" id="3031301"/>
    <lineage>
        <taxon>Bacteria</taxon>
        <taxon>Pseudomonadati</taxon>
        <taxon>Pseudomonadota</taxon>
        <taxon>Betaproteobacteria</taxon>
        <taxon>Neisseriales</taxon>
        <taxon>Chitinibacteraceae</taxon>
        <taxon>Parachitinimonas</taxon>
    </lineage>
</organism>
<reference evidence="1" key="1">
    <citation type="submission" date="2023-03" db="EMBL/GenBank/DDBJ databases">
        <title>Chitinimonas shenzhenensis gen. nov., sp. nov., a novel member of family Burkholderiaceae isolated from activated sludge collected in Shen Zhen, China.</title>
        <authorList>
            <person name="Wang X."/>
        </authorList>
    </citation>
    <scope>NUCLEOTIDE SEQUENCE</scope>
    <source>
        <strain evidence="1">DQS-5</strain>
    </source>
</reference>
<protein>
    <submittedName>
        <fullName evidence="1">Uncharacterized protein</fullName>
    </submittedName>
</protein>
<dbReference type="EMBL" id="JARRAF010000101">
    <property type="protein sequence ID" value="MDK2127048.1"/>
    <property type="molecule type" value="Genomic_DNA"/>
</dbReference>
<dbReference type="Proteomes" id="UP001172778">
    <property type="component" value="Unassembled WGS sequence"/>
</dbReference>
<dbReference type="RefSeq" id="WP_284103366.1">
    <property type="nucleotide sequence ID" value="NZ_JARRAF010000101.1"/>
</dbReference>
<sequence length="142" mass="16208">MTGKLTAKKVSLYLAKLNRVIEVELFISVASDCELKIKIEGLEHVAIGKDFINCLNDLREHILEPEEAFLMINACRKDFLSSRMARQMSNGLSGYLLEKGKQARMADLVSSLDFAEVGLLTTVNLQRQFHNEWIESFRNRQC</sequence>
<keyword evidence="2" id="KW-1185">Reference proteome</keyword>
<comment type="caution">
    <text evidence="1">The sequence shown here is derived from an EMBL/GenBank/DDBJ whole genome shotgun (WGS) entry which is preliminary data.</text>
</comment>
<name>A0ABT7E416_9NEIS</name>
<evidence type="ECO:0000313" key="2">
    <source>
        <dbReference type="Proteomes" id="UP001172778"/>
    </source>
</evidence>
<accession>A0ABT7E416</accession>
<proteinExistence type="predicted"/>
<evidence type="ECO:0000313" key="1">
    <source>
        <dbReference type="EMBL" id="MDK2127048.1"/>
    </source>
</evidence>